<evidence type="ECO:0000313" key="3">
    <source>
        <dbReference type="Proteomes" id="UP001163823"/>
    </source>
</evidence>
<dbReference type="KEGG" id="qsa:O6P43_016166"/>
<reference evidence="2" key="1">
    <citation type="journal article" date="2023" name="Science">
        <title>Elucidation of the pathway for biosynthesis of saponin adjuvants from the soapbark tree.</title>
        <authorList>
            <person name="Reed J."/>
            <person name="Orme A."/>
            <person name="El-Demerdash A."/>
            <person name="Owen C."/>
            <person name="Martin L.B.B."/>
            <person name="Misra R.C."/>
            <person name="Kikuchi S."/>
            <person name="Rejzek M."/>
            <person name="Martin A.C."/>
            <person name="Harkess A."/>
            <person name="Leebens-Mack J."/>
            <person name="Louveau T."/>
            <person name="Stephenson M.J."/>
            <person name="Osbourn A."/>
        </authorList>
    </citation>
    <scope>NUCLEOTIDE SEQUENCE</scope>
    <source>
        <strain evidence="2">S10</strain>
    </source>
</reference>
<dbReference type="Proteomes" id="UP001163823">
    <property type="component" value="Chromosome 6"/>
</dbReference>
<accession>A0AAD7PSN3</accession>
<dbReference type="AlphaFoldDB" id="A0AAD7PSN3"/>
<keyword evidence="3" id="KW-1185">Reference proteome</keyword>
<feature type="compositionally biased region" description="Basic and acidic residues" evidence="1">
    <location>
        <begin position="48"/>
        <end position="61"/>
    </location>
</feature>
<comment type="caution">
    <text evidence="2">The sequence shown here is derived from an EMBL/GenBank/DDBJ whole genome shotgun (WGS) entry which is preliminary data.</text>
</comment>
<feature type="compositionally biased region" description="Basic and acidic residues" evidence="1">
    <location>
        <begin position="117"/>
        <end position="130"/>
    </location>
</feature>
<evidence type="ECO:0000256" key="1">
    <source>
        <dbReference type="SAM" id="MobiDB-lite"/>
    </source>
</evidence>
<organism evidence="2 3">
    <name type="scientific">Quillaja saponaria</name>
    <name type="common">Soap bark tree</name>
    <dbReference type="NCBI Taxonomy" id="32244"/>
    <lineage>
        <taxon>Eukaryota</taxon>
        <taxon>Viridiplantae</taxon>
        <taxon>Streptophyta</taxon>
        <taxon>Embryophyta</taxon>
        <taxon>Tracheophyta</taxon>
        <taxon>Spermatophyta</taxon>
        <taxon>Magnoliopsida</taxon>
        <taxon>eudicotyledons</taxon>
        <taxon>Gunneridae</taxon>
        <taxon>Pentapetalae</taxon>
        <taxon>rosids</taxon>
        <taxon>fabids</taxon>
        <taxon>Fabales</taxon>
        <taxon>Quillajaceae</taxon>
        <taxon>Quillaja</taxon>
    </lineage>
</organism>
<feature type="region of interest" description="Disordered" evidence="1">
    <location>
        <begin position="1"/>
        <end position="143"/>
    </location>
</feature>
<evidence type="ECO:0000313" key="2">
    <source>
        <dbReference type="EMBL" id="KAJ7966746.1"/>
    </source>
</evidence>
<dbReference type="PANTHER" id="PTHR37615:SF1">
    <property type="entry name" value="NUCLEOPORIN NUP159-LIKE"/>
    <property type="match status" value="1"/>
</dbReference>
<feature type="compositionally biased region" description="Basic residues" evidence="1">
    <location>
        <begin position="131"/>
        <end position="143"/>
    </location>
</feature>
<gene>
    <name evidence="2" type="ORF">O6P43_016166</name>
</gene>
<protein>
    <submittedName>
        <fullName evidence="2">Transcription factor TBF1-like</fullName>
    </submittedName>
</protein>
<feature type="compositionally biased region" description="Low complexity" evidence="1">
    <location>
        <begin position="18"/>
        <end position="39"/>
    </location>
</feature>
<proteinExistence type="predicted"/>
<dbReference type="PANTHER" id="PTHR37615">
    <property type="entry name" value="NUCLEOPORIN NUP159-LIKE"/>
    <property type="match status" value="1"/>
</dbReference>
<name>A0AAD7PSN3_QUISA</name>
<dbReference type="EMBL" id="JARAOO010000006">
    <property type="protein sequence ID" value="KAJ7966746.1"/>
    <property type="molecule type" value="Genomic_DNA"/>
</dbReference>
<sequence>MGKKPQKTKELSVAIAEASSTAGAETQQQQQSQQTMSQTPRKRGRPRKILDKTETEDKKTEVLQSEQPETAIAEEGNRESSLKKAKISEGAEEQKQEQLQKEIKGDGSSGSSLGLPTKKEEGVSEREPPRSRARRKSKPRKSS</sequence>
<feature type="compositionally biased region" description="Basic and acidic residues" evidence="1">
    <location>
        <begin position="75"/>
        <end position="105"/>
    </location>
</feature>